<evidence type="ECO:0000313" key="1">
    <source>
        <dbReference type="EMBL" id="JAH55802.1"/>
    </source>
</evidence>
<name>A0A0E9TQT9_ANGAN</name>
<dbReference type="EMBL" id="GBXM01052959">
    <property type="protein sequence ID" value="JAH55618.1"/>
    <property type="molecule type" value="Transcribed_RNA"/>
</dbReference>
<accession>A0A0E9TQT9</accession>
<dbReference type="AlphaFoldDB" id="A0A0E9TQT9"/>
<dbReference type="EMBL" id="GBXM01052775">
    <property type="protein sequence ID" value="JAH55802.1"/>
    <property type="molecule type" value="Transcribed_RNA"/>
</dbReference>
<reference evidence="1" key="1">
    <citation type="submission" date="2014-11" db="EMBL/GenBank/DDBJ databases">
        <authorList>
            <person name="Amaro Gonzalez C."/>
        </authorList>
    </citation>
    <scope>NUCLEOTIDE SEQUENCE</scope>
</reference>
<protein>
    <submittedName>
        <fullName evidence="1">Uncharacterized protein</fullName>
    </submittedName>
</protein>
<sequence>MTKPVLRSSCRAIYKMRARQIDLHIQIKCTSYSVPQSSEL</sequence>
<organism evidence="1">
    <name type="scientific">Anguilla anguilla</name>
    <name type="common">European freshwater eel</name>
    <name type="synonym">Muraena anguilla</name>
    <dbReference type="NCBI Taxonomy" id="7936"/>
    <lineage>
        <taxon>Eukaryota</taxon>
        <taxon>Metazoa</taxon>
        <taxon>Chordata</taxon>
        <taxon>Craniata</taxon>
        <taxon>Vertebrata</taxon>
        <taxon>Euteleostomi</taxon>
        <taxon>Actinopterygii</taxon>
        <taxon>Neopterygii</taxon>
        <taxon>Teleostei</taxon>
        <taxon>Anguilliformes</taxon>
        <taxon>Anguillidae</taxon>
        <taxon>Anguilla</taxon>
    </lineage>
</organism>
<reference evidence="1" key="2">
    <citation type="journal article" date="2015" name="Fish Shellfish Immunol.">
        <title>Early steps in the European eel (Anguilla anguilla)-Vibrio vulnificus interaction in the gills: Role of the RtxA13 toxin.</title>
        <authorList>
            <person name="Callol A."/>
            <person name="Pajuelo D."/>
            <person name="Ebbesson L."/>
            <person name="Teles M."/>
            <person name="MacKenzie S."/>
            <person name="Amaro C."/>
        </authorList>
    </citation>
    <scope>NUCLEOTIDE SEQUENCE</scope>
</reference>
<dbReference type="EMBL" id="GBXM01051642">
    <property type="protein sequence ID" value="JAH56935.1"/>
    <property type="molecule type" value="Transcribed_RNA"/>
</dbReference>
<proteinExistence type="predicted"/>